<keyword evidence="2" id="KW-0347">Helicase</keyword>
<dbReference type="InterPro" id="IPR045455">
    <property type="entry name" value="NrS-1_pol-like_helicase"/>
</dbReference>
<comment type="caution">
    <text evidence="2">The sequence shown here is derived from an EMBL/GenBank/DDBJ whole genome shotgun (WGS) entry which is preliminary data.</text>
</comment>
<evidence type="ECO:0000313" key="3">
    <source>
        <dbReference type="Proteomes" id="UP000297861"/>
    </source>
</evidence>
<dbReference type="SUPFAM" id="SSF52540">
    <property type="entry name" value="P-loop containing nucleoside triphosphate hydrolases"/>
    <property type="match status" value="1"/>
</dbReference>
<gene>
    <name evidence="2" type="ORF">E2605_13695</name>
</gene>
<reference evidence="2 3" key="1">
    <citation type="submission" date="2019-03" db="EMBL/GenBank/DDBJ databases">
        <title>San Antonio Military Medical Center submission to MRSN (WRAIR), pending publication.</title>
        <authorList>
            <person name="Blyth D.M."/>
            <person name="Mccarthy S.L."/>
            <person name="Schall S.E."/>
            <person name="Stam J.A."/>
            <person name="Ong A.C."/>
            <person name="Mcgann P.T."/>
        </authorList>
    </citation>
    <scope>NUCLEOTIDE SEQUENCE [LARGE SCALE GENOMIC DNA]</scope>
    <source>
        <strain evidence="2 3">MRSN571793</strain>
    </source>
</reference>
<dbReference type="RefSeq" id="WP_221411770.1">
    <property type="nucleotide sequence ID" value="NZ_SOML01000008.1"/>
</dbReference>
<protein>
    <submittedName>
        <fullName evidence="2">Helicase</fullName>
    </submittedName>
</protein>
<feature type="non-terminal residue" evidence="2">
    <location>
        <position position="209"/>
    </location>
</feature>
<accession>A0A4Y8L1V0</accession>
<evidence type="ECO:0000313" key="2">
    <source>
        <dbReference type="EMBL" id="TFD95460.1"/>
    </source>
</evidence>
<sequence length="209" mass="24121">MDKNSIPYVRIGTTYYKKVKKPLASDDTVEILILWNKDTIISDHGKDYLAKIECYDGFCSIPSHIQYKATIGSFYNQYHELDYKPKAGNCTTIFTFLKHIFGEQYEFGLDYLKILYENPLQALPILCLVSSERGTGKTTFLNLLKLIFGKNMTLNTNDDFRSQFNSDWANKLVIAVDEVLLDKREDSERIKNLSTARQFKAEAKGKDRQ</sequence>
<feature type="domain" description="NrS-1 polymerase-like helicase" evidence="1">
    <location>
        <begin position="129"/>
        <end position="208"/>
    </location>
</feature>
<organism evidence="2 3">
    <name type="scientific">Dysgonomonas capnocytophagoides</name>
    <dbReference type="NCBI Taxonomy" id="45254"/>
    <lineage>
        <taxon>Bacteria</taxon>
        <taxon>Pseudomonadati</taxon>
        <taxon>Bacteroidota</taxon>
        <taxon>Bacteroidia</taxon>
        <taxon>Bacteroidales</taxon>
        <taxon>Dysgonomonadaceae</taxon>
        <taxon>Dysgonomonas</taxon>
    </lineage>
</organism>
<dbReference type="AlphaFoldDB" id="A0A4Y8L1V0"/>
<keyword evidence="3" id="KW-1185">Reference proteome</keyword>
<dbReference type="Pfam" id="PF19263">
    <property type="entry name" value="DUF5906"/>
    <property type="match status" value="1"/>
</dbReference>
<dbReference type="GO" id="GO:0004386">
    <property type="term" value="F:helicase activity"/>
    <property type="evidence" value="ECO:0007669"/>
    <property type="project" value="UniProtKB-KW"/>
</dbReference>
<keyword evidence="2" id="KW-0378">Hydrolase</keyword>
<keyword evidence="2" id="KW-0067">ATP-binding</keyword>
<dbReference type="Proteomes" id="UP000297861">
    <property type="component" value="Unassembled WGS sequence"/>
</dbReference>
<dbReference type="Gene3D" id="3.40.50.300">
    <property type="entry name" value="P-loop containing nucleotide triphosphate hydrolases"/>
    <property type="match status" value="1"/>
</dbReference>
<dbReference type="EMBL" id="SOML01000008">
    <property type="protein sequence ID" value="TFD95460.1"/>
    <property type="molecule type" value="Genomic_DNA"/>
</dbReference>
<dbReference type="InterPro" id="IPR027417">
    <property type="entry name" value="P-loop_NTPase"/>
</dbReference>
<evidence type="ECO:0000259" key="1">
    <source>
        <dbReference type="Pfam" id="PF19263"/>
    </source>
</evidence>
<proteinExistence type="predicted"/>
<keyword evidence="2" id="KW-0547">Nucleotide-binding</keyword>
<name>A0A4Y8L1V0_9BACT</name>